<dbReference type="GO" id="GO:0003676">
    <property type="term" value="F:nucleic acid binding"/>
    <property type="evidence" value="ECO:0007669"/>
    <property type="project" value="InterPro"/>
</dbReference>
<dbReference type="InterPro" id="IPR044730">
    <property type="entry name" value="RNase_H-like_dom_plant"/>
</dbReference>
<dbReference type="AlphaFoldDB" id="A0A398ADL7"/>
<reference evidence="2 3" key="1">
    <citation type="submission" date="2018-06" db="EMBL/GenBank/DDBJ databases">
        <title>WGS assembly of Brassica rapa FPsc.</title>
        <authorList>
            <person name="Bowman J."/>
            <person name="Kohchi T."/>
            <person name="Yamato K."/>
            <person name="Jenkins J."/>
            <person name="Shu S."/>
            <person name="Ishizaki K."/>
            <person name="Yamaoka S."/>
            <person name="Nishihama R."/>
            <person name="Nakamura Y."/>
            <person name="Berger F."/>
            <person name="Adam C."/>
            <person name="Aki S."/>
            <person name="Althoff F."/>
            <person name="Araki T."/>
            <person name="Arteaga-Vazquez M."/>
            <person name="Balasubrmanian S."/>
            <person name="Bauer D."/>
            <person name="Boehm C."/>
            <person name="Briginshaw L."/>
            <person name="Caballero-Perez J."/>
            <person name="Catarino B."/>
            <person name="Chen F."/>
            <person name="Chiyoda S."/>
            <person name="Chovatia M."/>
            <person name="Davies K."/>
            <person name="Delmans M."/>
            <person name="Demura T."/>
            <person name="Dierschke T."/>
            <person name="Dolan L."/>
            <person name="Dorantes-Acosta A."/>
            <person name="Eklund D."/>
            <person name="Florent S."/>
            <person name="Flores-Sandoval E."/>
            <person name="Fujiyama A."/>
            <person name="Fukuzawa H."/>
            <person name="Galik B."/>
            <person name="Grimanelli D."/>
            <person name="Grimwood J."/>
            <person name="Grossniklaus U."/>
            <person name="Hamada T."/>
            <person name="Haseloff J."/>
            <person name="Hetherington A."/>
            <person name="Higo A."/>
            <person name="Hirakawa Y."/>
            <person name="Hundley H."/>
            <person name="Ikeda Y."/>
            <person name="Inoue K."/>
            <person name="Inoue S."/>
            <person name="Ishida S."/>
            <person name="Jia Q."/>
            <person name="Kakita M."/>
            <person name="Kanazawa T."/>
            <person name="Kawai Y."/>
            <person name="Kawashima T."/>
            <person name="Kennedy M."/>
            <person name="Kinose K."/>
            <person name="Kinoshita T."/>
            <person name="Kohara Y."/>
            <person name="Koide E."/>
            <person name="Komatsu K."/>
            <person name="Kopischke S."/>
            <person name="Kubo M."/>
            <person name="Kyozuka J."/>
            <person name="Lagercrantz U."/>
            <person name="Lin S."/>
            <person name="Lindquist E."/>
            <person name="Lipzen A."/>
            <person name="Lu C."/>
            <person name="Luna E."/>
            <person name="Martienssen R."/>
            <person name="Minamino N."/>
            <person name="Mizutani M."/>
            <person name="Mizutani M."/>
            <person name="Mochizuki N."/>
            <person name="Monte I."/>
            <person name="Mosher R."/>
            <person name="Nagasaki H."/>
            <person name="Nakagami H."/>
            <person name="Naramoto S."/>
            <person name="Nishitani K."/>
            <person name="Ohtani M."/>
            <person name="Okamoto T."/>
            <person name="Okumura M."/>
            <person name="Phillips J."/>
            <person name="Pollak B."/>
            <person name="Reinders A."/>
            <person name="Roevekamp M."/>
            <person name="Sano R."/>
            <person name="Sawa S."/>
            <person name="Schmid M."/>
            <person name="Shirakawa M."/>
            <person name="Solano R."/>
            <person name="Spunde A."/>
            <person name="Suetsugu N."/>
            <person name="Sugano S."/>
            <person name="Sugiyama A."/>
            <person name="Sun R."/>
            <person name="Suzuki Y."/>
            <person name="Takenaka M."/>
            <person name="Takezawa D."/>
            <person name="Tomogane H."/>
            <person name="Tsuzuki M."/>
            <person name="Ueda T."/>
            <person name="Umeda M."/>
            <person name="Ward J."/>
            <person name="Watanabe Y."/>
            <person name="Yazaki K."/>
            <person name="Yokoyama R."/>
            <person name="Yoshitake Y."/>
            <person name="Yotsui I."/>
            <person name="Zachgo S."/>
            <person name="Schmutz J."/>
        </authorList>
    </citation>
    <scope>NUCLEOTIDE SEQUENCE [LARGE SCALE GENOMIC DNA]</scope>
    <source>
        <strain evidence="3">cv. B-3</strain>
    </source>
</reference>
<dbReference type="InterPro" id="IPR002156">
    <property type="entry name" value="RNaseH_domain"/>
</dbReference>
<dbReference type="Gene3D" id="3.30.420.10">
    <property type="entry name" value="Ribonuclease H-like superfamily/Ribonuclease H"/>
    <property type="match status" value="1"/>
</dbReference>
<feature type="domain" description="RNase H type-1" evidence="1">
    <location>
        <begin position="133"/>
        <end position="251"/>
    </location>
</feature>
<dbReference type="EMBL" id="CM010629">
    <property type="protein sequence ID" value="RID74754.1"/>
    <property type="molecule type" value="Genomic_DNA"/>
</dbReference>
<accession>A0A398ADL7</accession>
<name>A0A398ADL7_BRACM</name>
<dbReference type="InterPro" id="IPR036397">
    <property type="entry name" value="RNaseH_sf"/>
</dbReference>
<organism evidence="2 3">
    <name type="scientific">Brassica campestris</name>
    <name type="common">Field mustard</name>
    <dbReference type="NCBI Taxonomy" id="3711"/>
    <lineage>
        <taxon>Eukaryota</taxon>
        <taxon>Viridiplantae</taxon>
        <taxon>Streptophyta</taxon>
        <taxon>Embryophyta</taxon>
        <taxon>Tracheophyta</taxon>
        <taxon>Spermatophyta</taxon>
        <taxon>Magnoliopsida</taxon>
        <taxon>eudicotyledons</taxon>
        <taxon>Gunneridae</taxon>
        <taxon>Pentapetalae</taxon>
        <taxon>rosids</taxon>
        <taxon>malvids</taxon>
        <taxon>Brassicales</taxon>
        <taxon>Brassicaceae</taxon>
        <taxon>Brassiceae</taxon>
        <taxon>Brassica</taxon>
    </lineage>
</organism>
<dbReference type="PANTHER" id="PTHR47074:SF11">
    <property type="entry name" value="REVERSE TRANSCRIPTASE-LIKE PROTEIN"/>
    <property type="match status" value="1"/>
</dbReference>
<dbReference type="InterPro" id="IPR052929">
    <property type="entry name" value="RNase_H-like_EbsB-rel"/>
</dbReference>
<dbReference type="GO" id="GO:0004523">
    <property type="term" value="F:RNA-DNA hybrid ribonuclease activity"/>
    <property type="evidence" value="ECO:0007669"/>
    <property type="project" value="InterPro"/>
</dbReference>
<sequence length="260" mass="28112">HHFIWRALNNALPVGALLSTRGINSEVSCKRCGELTSDAETLRDWLSTNVSIGFLPPTGVTASPLTTWLLWNLWTARNKLIFENQCFQVADVISKAVTDAKEWEGANAKASKKKGSIAPVSKRLPSAPSCWIDGAWQEASKSGGMGWIIKTVAGDVLCRGSSNRSHVCTVLMAEALALREALKKAQELNLQSLQVFSDSQVLVSTLDAGVDLNEIAGVLQDVKNLATLFCPLSFVFISRVEKSQADTLAKSSLSRLLNVG</sequence>
<proteinExistence type="predicted"/>
<dbReference type="InterPro" id="IPR012337">
    <property type="entry name" value="RNaseH-like_sf"/>
</dbReference>
<dbReference type="SUPFAM" id="SSF53098">
    <property type="entry name" value="Ribonuclease H-like"/>
    <property type="match status" value="1"/>
</dbReference>
<dbReference type="CDD" id="cd06222">
    <property type="entry name" value="RNase_H_like"/>
    <property type="match status" value="1"/>
</dbReference>
<dbReference type="PANTHER" id="PTHR47074">
    <property type="entry name" value="BNAC02G40300D PROTEIN"/>
    <property type="match status" value="1"/>
</dbReference>
<dbReference type="Pfam" id="PF13456">
    <property type="entry name" value="RVT_3"/>
    <property type="match status" value="1"/>
</dbReference>
<protein>
    <recommendedName>
        <fullName evidence="1">RNase H type-1 domain-containing protein</fullName>
    </recommendedName>
</protein>
<dbReference type="Proteomes" id="UP000264353">
    <property type="component" value="Chromosome A2"/>
</dbReference>
<gene>
    <name evidence="2" type="ORF">BRARA_B01840</name>
</gene>
<feature type="non-terminal residue" evidence="2">
    <location>
        <position position="1"/>
    </location>
</feature>
<evidence type="ECO:0000259" key="1">
    <source>
        <dbReference type="Pfam" id="PF13456"/>
    </source>
</evidence>
<evidence type="ECO:0000313" key="3">
    <source>
        <dbReference type="Proteomes" id="UP000264353"/>
    </source>
</evidence>
<evidence type="ECO:0000313" key="2">
    <source>
        <dbReference type="EMBL" id="RID74754.1"/>
    </source>
</evidence>